<accession>A0ABV2VG64</accession>
<evidence type="ECO:0008006" key="3">
    <source>
        <dbReference type="Google" id="ProtNLM"/>
    </source>
</evidence>
<evidence type="ECO:0000313" key="1">
    <source>
        <dbReference type="EMBL" id="MEU0150596.1"/>
    </source>
</evidence>
<gene>
    <name evidence="1" type="ORF">ABZ071_01455</name>
</gene>
<proteinExistence type="predicted"/>
<organism evidence="1 2">
    <name type="scientific">Micromonospora fulviviridis</name>
    <dbReference type="NCBI Taxonomy" id="47860"/>
    <lineage>
        <taxon>Bacteria</taxon>
        <taxon>Bacillati</taxon>
        <taxon>Actinomycetota</taxon>
        <taxon>Actinomycetes</taxon>
        <taxon>Micromonosporales</taxon>
        <taxon>Micromonosporaceae</taxon>
        <taxon>Micromonospora</taxon>
    </lineage>
</organism>
<dbReference type="Proteomes" id="UP001550348">
    <property type="component" value="Unassembled WGS sequence"/>
</dbReference>
<name>A0ABV2VG64_9ACTN</name>
<keyword evidence="2" id="KW-1185">Reference proteome</keyword>
<evidence type="ECO:0000313" key="2">
    <source>
        <dbReference type="Proteomes" id="UP001550348"/>
    </source>
</evidence>
<reference evidence="1 2" key="1">
    <citation type="submission" date="2024-06" db="EMBL/GenBank/DDBJ databases">
        <title>The Natural Products Discovery Center: Release of the First 8490 Sequenced Strains for Exploring Actinobacteria Biosynthetic Diversity.</title>
        <authorList>
            <person name="Kalkreuter E."/>
            <person name="Kautsar S.A."/>
            <person name="Yang D."/>
            <person name="Bader C.D."/>
            <person name="Teijaro C.N."/>
            <person name="Fluegel L."/>
            <person name="Davis C.M."/>
            <person name="Simpson J.R."/>
            <person name="Lauterbach L."/>
            <person name="Steele A.D."/>
            <person name="Gui C."/>
            <person name="Meng S."/>
            <person name="Li G."/>
            <person name="Viehrig K."/>
            <person name="Ye F."/>
            <person name="Su P."/>
            <person name="Kiefer A.F."/>
            <person name="Nichols A."/>
            <person name="Cepeda A.J."/>
            <person name="Yan W."/>
            <person name="Fan B."/>
            <person name="Jiang Y."/>
            <person name="Adhikari A."/>
            <person name="Zheng C.-J."/>
            <person name="Schuster L."/>
            <person name="Cowan T.M."/>
            <person name="Smanski M.J."/>
            <person name="Chevrette M.G."/>
            <person name="De Carvalho L.P.S."/>
            <person name="Shen B."/>
        </authorList>
    </citation>
    <scope>NUCLEOTIDE SEQUENCE [LARGE SCALE GENOMIC DNA]</scope>
    <source>
        <strain evidence="1 2">NPDC006286</strain>
    </source>
</reference>
<sequence length="95" mass="10574">MWVYDHRSRAGQASAMTVPRLGDVIEVGEQDYMYGTGQLTLRVTCTGDRVRVGDDEWLHLEGLTLRDDGTQLGQSPRPALVRMRAVRIASPSRSS</sequence>
<comment type="caution">
    <text evidence="1">The sequence shown here is derived from an EMBL/GenBank/DDBJ whole genome shotgun (WGS) entry which is preliminary data.</text>
</comment>
<dbReference type="RefSeq" id="WP_355662805.1">
    <property type="nucleotide sequence ID" value="NZ_JBEXRX010000002.1"/>
</dbReference>
<protein>
    <recommendedName>
        <fullName evidence="3">DUF5348 domain-containing protein</fullName>
    </recommendedName>
</protein>
<dbReference type="EMBL" id="JBEXRX010000002">
    <property type="protein sequence ID" value="MEU0150596.1"/>
    <property type="molecule type" value="Genomic_DNA"/>
</dbReference>